<proteinExistence type="inferred from homology"/>
<evidence type="ECO:0000313" key="11">
    <source>
        <dbReference type="Proteomes" id="UP001299046"/>
    </source>
</evidence>
<evidence type="ECO:0000256" key="3">
    <source>
        <dbReference type="ARBA" id="ARBA00022475"/>
    </source>
</evidence>
<evidence type="ECO:0000256" key="7">
    <source>
        <dbReference type="SAM" id="Coils"/>
    </source>
</evidence>
<name>A0ABU5YH86_9MYCO</name>
<comment type="caution">
    <text evidence="10">The sequence shown here is derived from an EMBL/GenBank/DDBJ whole genome shotgun (WGS) entry which is preliminary data.</text>
</comment>
<feature type="transmembrane region" description="Helical" evidence="8">
    <location>
        <begin position="824"/>
        <end position="848"/>
    </location>
</feature>
<dbReference type="Gene3D" id="1.20.1640.10">
    <property type="entry name" value="Multidrug efflux transporter AcrB transmembrane domain"/>
    <property type="match status" value="2"/>
</dbReference>
<sequence length="971" mass="105692">MSPSKHKVAGGPPERTFIARTIRRLSVPIILGWLALIVALTTLLPTLEQIGQENAVSASPTDAPAMVAMTRMGKVFKESDSDSTAMIVLEADHELGDAEHEYYAELVAKFKADTAHVQHVQDFWGDPLTAVGAQSADGRATYVQLNLVGNIGQAAANESIESVRQAVDSIQKPPGLTVYVTGTAALAKDMNHAGDKSMLKMMAVTIVVILTMLLAVYRSITTVVLLLTMVYLELNAARGVVAFLGYHHLVGMTTFAVNLLVSLSIAAGTDYAIFLIGRYHEARSKGEDRETAYYTAFNGVAHVILGSGLTIAGALFCLHFTRMPYFITLGIPCAVGMLVSVAAALTLGPAIITVGSRFGLLEPKRKMSTRGWRQLGTAIVRWPGPILVASLIVAAVGLLALPGYAPAYDDRKYIPTDIPANEGFAAADRHFSQSRMMPEVLMIESDHDLRNPSDFLVIDKLAKAVFKVVGISRVQAITRPQGTPLEHTSIPFQISMQNAGQMQSLQFQKKRMDDMLTQAEAMEQTIATMRQMLGYMGQLAGTTHEMVADMDVLQGQIYDIRDHMADFEDFWRPIRSYFYWEPHCYDIPICFSLRSAFDMVDSIDPMSQSMDKMIAHMGDMDALMPQMLTTFPPMIDTMETMRTMMLTMHSTMSGLFSQMDDMAGNATAMGKAFDESKNDDSFYLPPEVFENPDFKRAMNMFISPDGKAVRMMISHRGNPATAEGISHIDKIRVAAEEALKGTPLEDATIYLGGTAALFKDMHDGSQFDLLIAGISSLCLIFVIMLLITRALVAAAVIVGTVALSLGASFGLSVLLWQYLIGMQLHWLVVVMSVIVLLAVGSDYNLMLVARLKEEIHAGLNTGIIRAMGGTGKVVTAAGLVFALTMTSMAVSDLRIIGQIGTTIGLGLLFDTLIVRAFMTPSIAALLGRWFWWPINVLPHVGGKAERHREAAAAARAAALEPATQEFAHRGS</sequence>
<evidence type="ECO:0000256" key="2">
    <source>
        <dbReference type="ARBA" id="ARBA00010157"/>
    </source>
</evidence>
<keyword evidence="4 8" id="KW-0812">Transmembrane</keyword>
<feature type="transmembrane region" description="Helical" evidence="8">
    <location>
        <begin position="255"/>
        <end position="276"/>
    </location>
</feature>
<dbReference type="Pfam" id="PF03176">
    <property type="entry name" value="MMPL"/>
    <property type="match status" value="2"/>
</dbReference>
<dbReference type="SUPFAM" id="SSF82866">
    <property type="entry name" value="Multidrug efflux transporter AcrB transmembrane domain"/>
    <property type="match status" value="2"/>
</dbReference>
<dbReference type="RefSeq" id="WP_304621291.1">
    <property type="nucleotide sequence ID" value="NZ_JAYJJS010000022.1"/>
</dbReference>
<comment type="subcellular location">
    <subcellularLocation>
        <location evidence="1">Cell membrane</location>
        <topology evidence="1">Multi-pass membrane protein</topology>
    </subcellularLocation>
</comment>
<dbReference type="InterPro" id="IPR004869">
    <property type="entry name" value="MMPL_dom"/>
</dbReference>
<feature type="transmembrane region" description="Helical" evidence="8">
    <location>
        <begin position="895"/>
        <end position="918"/>
    </location>
</feature>
<dbReference type="InterPro" id="IPR050545">
    <property type="entry name" value="Mycobact_MmpL"/>
</dbReference>
<feature type="transmembrane region" description="Helical" evidence="8">
    <location>
        <begin position="327"/>
        <end position="360"/>
    </location>
</feature>
<feature type="transmembrane region" description="Helical" evidence="8">
    <location>
        <begin position="297"/>
        <end position="321"/>
    </location>
</feature>
<keyword evidence="11" id="KW-1185">Reference proteome</keyword>
<feature type="domain" description="Membrane transport protein MMPL" evidence="9">
    <location>
        <begin position="58"/>
        <end position="386"/>
    </location>
</feature>
<accession>A0ABU5YH86</accession>
<feature type="coiled-coil region" evidence="7">
    <location>
        <begin position="505"/>
        <end position="532"/>
    </location>
</feature>
<dbReference type="Proteomes" id="UP001299046">
    <property type="component" value="Unassembled WGS sequence"/>
</dbReference>
<feature type="transmembrane region" description="Helical" evidence="8">
    <location>
        <begin position="198"/>
        <end position="217"/>
    </location>
</feature>
<keyword evidence="5 8" id="KW-1133">Transmembrane helix</keyword>
<feature type="transmembrane region" description="Helical" evidence="8">
    <location>
        <begin position="25"/>
        <end position="44"/>
    </location>
</feature>
<comment type="similarity">
    <text evidence="2">Belongs to the resistance-nodulation-cell division (RND) (TC 2.A.6) family. MmpL subfamily.</text>
</comment>
<reference evidence="10 11" key="1">
    <citation type="submission" date="2023-12" db="EMBL/GenBank/DDBJ databases">
        <title>Description of new species of Mycobacterium terrae complex isolated from sewage at the Sao Paulo Zoological Park Foundation in Brazil.</title>
        <authorList>
            <person name="Romagnoli C.L."/>
            <person name="Conceicao E.C."/>
            <person name="Machado E."/>
            <person name="Barreto L.B.P.F."/>
            <person name="Sharma A."/>
            <person name="Silva N.M."/>
            <person name="Marques L.E."/>
            <person name="Juliana M.A."/>
            <person name="Lourenco M.C.S."/>
            <person name="Digiampietri L.A."/>
            <person name="Suffys P.N."/>
            <person name="Viana-Niero C."/>
        </authorList>
    </citation>
    <scope>NUCLEOTIDE SEQUENCE [LARGE SCALE GENOMIC DNA]</scope>
    <source>
        <strain evidence="10 11">MYC123</strain>
    </source>
</reference>
<feature type="transmembrane region" description="Helical" evidence="8">
    <location>
        <begin position="224"/>
        <end position="249"/>
    </location>
</feature>
<protein>
    <submittedName>
        <fullName evidence="10">RND family transporter</fullName>
    </submittedName>
</protein>
<feature type="domain" description="Membrane transport protein MMPL" evidence="9">
    <location>
        <begin position="606"/>
        <end position="933"/>
    </location>
</feature>
<feature type="transmembrane region" description="Helical" evidence="8">
    <location>
        <begin position="794"/>
        <end position="818"/>
    </location>
</feature>
<evidence type="ECO:0000313" key="10">
    <source>
        <dbReference type="EMBL" id="MEB3049416.1"/>
    </source>
</evidence>
<dbReference type="EMBL" id="JAYJJT010000006">
    <property type="protein sequence ID" value="MEB3049416.1"/>
    <property type="molecule type" value="Genomic_DNA"/>
</dbReference>
<evidence type="ECO:0000256" key="5">
    <source>
        <dbReference type="ARBA" id="ARBA00022989"/>
    </source>
</evidence>
<evidence type="ECO:0000259" key="9">
    <source>
        <dbReference type="Pfam" id="PF03176"/>
    </source>
</evidence>
<evidence type="ECO:0000256" key="6">
    <source>
        <dbReference type="ARBA" id="ARBA00023136"/>
    </source>
</evidence>
<feature type="transmembrane region" description="Helical" evidence="8">
    <location>
        <begin position="769"/>
        <end position="787"/>
    </location>
</feature>
<feature type="transmembrane region" description="Helical" evidence="8">
    <location>
        <begin position="380"/>
        <end position="405"/>
    </location>
</feature>
<evidence type="ECO:0000256" key="1">
    <source>
        <dbReference type="ARBA" id="ARBA00004651"/>
    </source>
</evidence>
<dbReference type="NCBIfam" id="TIGR00833">
    <property type="entry name" value="actII"/>
    <property type="match status" value="1"/>
</dbReference>
<dbReference type="InterPro" id="IPR004707">
    <property type="entry name" value="MmpL_fam"/>
</dbReference>
<gene>
    <name evidence="10" type="ORF">KV112_06615</name>
</gene>
<evidence type="ECO:0000256" key="4">
    <source>
        <dbReference type="ARBA" id="ARBA00022692"/>
    </source>
</evidence>
<keyword evidence="7" id="KW-0175">Coiled coil</keyword>
<dbReference type="PANTHER" id="PTHR33406:SF6">
    <property type="entry name" value="MEMBRANE PROTEIN YDGH-RELATED"/>
    <property type="match status" value="1"/>
</dbReference>
<keyword evidence="3" id="KW-1003">Cell membrane</keyword>
<dbReference type="PANTHER" id="PTHR33406">
    <property type="entry name" value="MEMBRANE PROTEIN MJ1562-RELATED"/>
    <property type="match status" value="1"/>
</dbReference>
<organism evidence="10 11">
    <name type="scientific">[Mycobacterium] zoologicum</name>
    <dbReference type="NCBI Taxonomy" id="2872311"/>
    <lineage>
        <taxon>Bacteria</taxon>
        <taxon>Bacillati</taxon>
        <taxon>Actinomycetota</taxon>
        <taxon>Actinomycetes</taxon>
        <taxon>Mycobacteriales</taxon>
        <taxon>Mycobacteriaceae</taxon>
        <taxon>Mycolicibacter</taxon>
    </lineage>
</organism>
<evidence type="ECO:0000256" key="8">
    <source>
        <dbReference type="SAM" id="Phobius"/>
    </source>
</evidence>
<feature type="transmembrane region" description="Helical" evidence="8">
    <location>
        <begin position="869"/>
        <end position="889"/>
    </location>
</feature>
<keyword evidence="6 8" id="KW-0472">Membrane</keyword>